<evidence type="ECO:0000256" key="7">
    <source>
        <dbReference type="ARBA" id="ARBA00022777"/>
    </source>
</evidence>
<evidence type="ECO:0000256" key="1">
    <source>
        <dbReference type="ARBA" id="ARBA00005380"/>
    </source>
</evidence>
<gene>
    <name evidence="12" type="primary">rbsK</name>
    <name evidence="14" type="ORF">ACFOW9_08095</name>
</gene>
<evidence type="ECO:0000256" key="2">
    <source>
        <dbReference type="ARBA" id="ARBA00012035"/>
    </source>
</evidence>
<keyword evidence="10 12" id="KW-0630">Potassium</keyword>
<feature type="binding site" evidence="12">
    <location>
        <begin position="235"/>
        <end position="240"/>
    </location>
    <ligand>
        <name>ATP</name>
        <dbReference type="ChEBI" id="CHEBI:30616"/>
    </ligand>
</feature>
<name>A0ABV8R2J4_9MICC</name>
<sequence>MSSSHNRKTLKTEKPILGTVVVVGSINIDQVVSVNRHPLPGETLIGNDLELLPGGKGANQAVAAASLGGKVALVGAVGDDSTATAAMAILIASGVDTVEVETVEGPTGLALITVCENGENTIVVVPGANAFVDKAFVHARQALVASACVVVLQGEIPRSGIMEAARLAQGRVLLNLAPVIKLDEATLHLADPLVVNEHEASLLLNLLKPGTDFPGADRKIAQELLDWGMKSVVLTRGAKGALCVDDSGTLDVAAPVVTARDTSGAGDAFVGALSLKLAAGQSLQDAVRYAVRVGAFAVQSRGTQPSYPRVGDLLPQSKQ</sequence>
<evidence type="ECO:0000313" key="14">
    <source>
        <dbReference type="EMBL" id="MFC4265559.1"/>
    </source>
</evidence>
<dbReference type="InterPro" id="IPR029056">
    <property type="entry name" value="Ribokinase-like"/>
</dbReference>
<feature type="binding site" evidence="12">
    <location>
        <position position="297"/>
    </location>
    <ligand>
        <name>K(+)</name>
        <dbReference type="ChEBI" id="CHEBI:29103"/>
    </ligand>
</feature>
<dbReference type="InterPro" id="IPR011611">
    <property type="entry name" value="PfkB_dom"/>
</dbReference>
<evidence type="ECO:0000259" key="13">
    <source>
        <dbReference type="Pfam" id="PF00294"/>
    </source>
</evidence>
<feature type="binding site" evidence="12">
    <location>
        <begin position="55"/>
        <end position="59"/>
    </location>
    <ligand>
        <name>substrate</name>
    </ligand>
</feature>
<dbReference type="InterPro" id="IPR011877">
    <property type="entry name" value="Ribokinase"/>
</dbReference>
<evidence type="ECO:0000256" key="8">
    <source>
        <dbReference type="ARBA" id="ARBA00022840"/>
    </source>
</evidence>
<dbReference type="PANTHER" id="PTHR10584">
    <property type="entry name" value="SUGAR KINASE"/>
    <property type="match status" value="1"/>
</dbReference>
<dbReference type="Proteomes" id="UP001595773">
    <property type="component" value="Unassembled WGS sequence"/>
</dbReference>
<keyword evidence="4 12" id="KW-0808">Transferase</keyword>
<dbReference type="PANTHER" id="PTHR10584:SF166">
    <property type="entry name" value="RIBOKINASE"/>
    <property type="match status" value="1"/>
</dbReference>
<evidence type="ECO:0000256" key="12">
    <source>
        <dbReference type="HAMAP-Rule" id="MF_01987"/>
    </source>
</evidence>
<keyword evidence="8 12" id="KW-0067">ATP-binding</keyword>
<feature type="domain" description="Carbohydrate kinase PfkB" evidence="13">
    <location>
        <begin position="20"/>
        <end position="308"/>
    </location>
</feature>
<evidence type="ECO:0000256" key="9">
    <source>
        <dbReference type="ARBA" id="ARBA00022842"/>
    </source>
</evidence>
<evidence type="ECO:0000256" key="10">
    <source>
        <dbReference type="ARBA" id="ARBA00022958"/>
    </source>
</evidence>
<keyword evidence="9 12" id="KW-0460">Magnesium</keyword>
<comment type="similarity">
    <text evidence="1">Belongs to the carbohydrate kinase pfkB family.</text>
</comment>
<feature type="binding site" evidence="12">
    <location>
        <position position="196"/>
    </location>
    <ligand>
        <name>ATP</name>
        <dbReference type="ChEBI" id="CHEBI:30616"/>
    </ligand>
</feature>
<evidence type="ECO:0000313" key="15">
    <source>
        <dbReference type="Proteomes" id="UP001595773"/>
    </source>
</evidence>
<comment type="subcellular location">
    <subcellularLocation>
        <location evidence="12">Cytoplasm</location>
    </subcellularLocation>
</comment>
<dbReference type="GO" id="GO:0004747">
    <property type="term" value="F:ribokinase activity"/>
    <property type="evidence" value="ECO:0007669"/>
    <property type="project" value="UniProtKB-EC"/>
</dbReference>
<feature type="binding site" evidence="12">
    <location>
        <position position="300"/>
    </location>
    <ligand>
        <name>K(+)</name>
        <dbReference type="ChEBI" id="CHEBI:29103"/>
    </ligand>
</feature>
<feature type="binding site" evidence="12">
    <location>
        <position position="261"/>
    </location>
    <ligand>
        <name>K(+)</name>
        <dbReference type="ChEBI" id="CHEBI:29103"/>
    </ligand>
</feature>
<dbReference type="PRINTS" id="PR00990">
    <property type="entry name" value="RIBOKINASE"/>
</dbReference>
<dbReference type="CDD" id="cd01174">
    <property type="entry name" value="ribokinase"/>
    <property type="match status" value="1"/>
</dbReference>
<comment type="cofactor">
    <cofactor evidence="12">
        <name>Mg(2+)</name>
        <dbReference type="ChEBI" id="CHEBI:18420"/>
    </cofactor>
    <text evidence="12">Requires a divalent cation, most likely magnesium in vivo, as an electrophilic catalyst to aid phosphoryl group transfer. It is the chelate of the metal and the nucleotide that is the actual substrate.</text>
</comment>
<reference evidence="15" key="1">
    <citation type="journal article" date="2019" name="Int. J. Syst. Evol. Microbiol.">
        <title>The Global Catalogue of Microorganisms (GCM) 10K type strain sequencing project: providing services to taxonomists for standard genome sequencing and annotation.</title>
        <authorList>
            <consortium name="The Broad Institute Genomics Platform"/>
            <consortium name="The Broad Institute Genome Sequencing Center for Infectious Disease"/>
            <person name="Wu L."/>
            <person name="Ma J."/>
        </authorList>
    </citation>
    <scope>NUCLEOTIDE SEQUENCE [LARGE SCALE GENOMIC DNA]</scope>
    <source>
        <strain evidence="15">CGMCC 1.10698</strain>
    </source>
</reference>
<accession>A0ABV8R2J4</accession>
<evidence type="ECO:0000256" key="3">
    <source>
        <dbReference type="ARBA" id="ARBA00016943"/>
    </source>
</evidence>
<evidence type="ECO:0000256" key="4">
    <source>
        <dbReference type="ARBA" id="ARBA00022679"/>
    </source>
</evidence>
<feature type="binding site" evidence="12">
    <location>
        <position position="155"/>
    </location>
    <ligand>
        <name>substrate</name>
    </ligand>
</feature>
<dbReference type="InterPro" id="IPR002139">
    <property type="entry name" value="Ribo/fructo_kinase"/>
</dbReference>
<dbReference type="Pfam" id="PF00294">
    <property type="entry name" value="PfkB"/>
    <property type="match status" value="1"/>
</dbReference>
<comment type="caution">
    <text evidence="12">Lacks conserved residue(s) required for the propagation of feature annotation.</text>
</comment>
<dbReference type="SUPFAM" id="SSF53613">
    <property type="entry name" value="Ribokinase-like"/>
    <property type="match status" value="1"/>
</dbReference>
<comment type="similarity">
    <text evidence="12">Belongs to the carbohydrate kinase PfkB family. Ribokinase subfamily.</text>
</comment>
<dbReference type="EC" id="2.7.1.15" evidence="2 12"/>
<keyword evidence="12" id="KW-0963">Cytoplasm</keyword>
<feature type="active site" description="Proton acceptor" evidence="12">
    <location>
        <position position="267"/>
    </location>
</feature>
<comment type="function">
    <text evidence="12">Catalyzes the phosphorylation of ribose at O-5 in a reaction requiring ATP and magnesium. The resulting D-ribose-5-phosphate can then be used either for sythesis of nucleotides, histidine, and tryptophan, or as a component of the pentose phosphate pathway.</text>
</comment>
<comment type="catalytic activity">
    <reaction evidence="12">
        <text>D-ribose + ATP = D-ribose 5-phosphate + ADP + H(+)</text>
        <dbReference type="Rhea" id="RHEA:13697"/>
        <dbReference type="ChEBI" id="CHEBI:15378"/>
        <dbReference type="ChEBI" id="CHEBI:30616"/>
        <dbReference type="ChEBI" id="CHEBI:47013"/>
        <dbReference type="ChEBI" id="CHEBI:78346"/>
        <dbReference type="ChEBI" id="CHEBI:456216"/>
        <dbReference type="EC" id="2.7.1.15"/>
    </reaction>
</comment>
<dbReference type="EMBL" id="JBHSCQ010000009">
    <property type="protein sequence ID" value="MFC4265559.1"/>
    <property type="molecule type" value="Genomic_DNA"/>
</dbReference>
<keyword evidence="6 12" id="KW-0547">Nucleotide-binding</keyword>
<feature type="binding site" evidence="12">
    <location>
        <position position="302"/>
    </location>
    <ligand>
        <name>K(+)</name>
        <dbReference type="ChEBI" id="CHEBI:29103"/>
    </ligand>
</feature>
<feature type="binding site" evidence="12">
    <location>
        <position position="263"/>
    </location>
    <ligand>
        <name>K(+)</name>
        <dbReference type="ChEBI" id="CHEBI:29103"/>
    </ligand>
</feature>
<feature type="binding site" evidence="12">
    <location>
        <begin position="27"/>
        <end position="29"/>
    </location>
    <ligand>
        <name>substrate</name>
    </ligand>
</feature>
<dbReference type="HAMAP" id="MF_01987">
    <property type="entry name" value="Ribokinase"/>
    <property type="match status" value="1"/>
</dbReference>
<dbReference type="RefSeq" id="WP_230068179.1">
    <property type="nucleotide sequence ID" value="NZ_BAABLL010000007.1"/>
</dbReference>
<comment type="caution">
    <text evidence="14">The sequence shown here is derived from an EMBL/GenBank/DDBJ whole genome shotgun (WGS) entry which is preliminary data.</text>
</comment>
<feature type="binding site" evidence="12">
    <location>
        <position position="306"/>
    </location>
    <ligand>
        <name>K(+)</name>
        <dbReference type="ChEBI" id="CHEBI:29103"/>
    </ligand>
</feature>
<keyword evidence="11 12" id="KW-0119">Carbohydrate metabolism</keyword>
<comment type="subunit">
    <text evidence="12">Homodimer.</text>
</comment>
<dbReference type="Gene3D" id="3.40.1190.20">
    <property type="match status" value="1"/>
</dbReference>
<evidence type="ECO:0000256" key="5">
    <source>
        <dbReference type="ARBA" id="ARBA00022723"/>
    </source>
</evidence>
<dbReference type="InterPro" id="IPR002173">
    <property type="entry name" value="Carboh/pur_kinase_PfkB_CS"/>
</dbReference>
<keyword evidence="15" id="KW-1185">Reference proteome</keyword>
<comment type="pathway">
    <text evidence="12">Carbohydrate metabolism; D-ribose degradation; D-ribose 5-phosphate from beta-D-ribopyranose: step 2/2.</text>
</comment>
<keyword evidence="5 12" id="KW-0479">Metal-binding</keyword>
<keyword evidence="7 12" id="KW-0418">Kinase</keyword>
<feature type="binding site" evidence="12">
    <location>
        <begin position="266"/>
        <end position="267"/>
    </location>
    <ligand>
        <name>ATP</name>
        <dbReference type="ChEBI" id="CHEBI:30616"/>
    </ligand>
</feature>
<proteinExistence type="inferred from homology"/>
<comment type="activity regulation">
    <text evidence="12">Activated by a monovalent cation that binds near, but not in, the active site. The most likely occupant of the site in vivo is potassium. Ion binding induces a conformational change that may alter substrate affinity.</text>
</comment>
<evidence type="ECO:0000256" key="11">
    <source>
        <dbReference type="ARBA" id="ARBA00023277"/>
    </source>
</evidence>
<protein>
    <recommendedName>
        <fullName evidence="3 12">Ribokinase</fullName>
        <shortName evidence="12">RK</shortName>
        <ecNumber evidence="2 12">2.7.1.15</ecNumber>
    </recommendedName>
</protein>
<organism evidence="14 15">
    <name type="scientific">Arthrobacter cryoconiti</name>
    <dbReference type="NCBI Taxonomy" id="748907"/>
    <lineage>
        <taxon>Bacteria</taxon>
        <taxon>Bacillati</taxon>
        <taxon>Actinomycetota</taxon>
        <taxon>Actinomycetes</taxon>
        <taxon>Micrococcales</taxon>
        <taxon>Micrococcaceae</taxon>
        <taxon>Arthrobacter</taxon>
    </lineage>
</organism>
<dbReference type="PROSITE" id="PS00584">
    <property type="entry name" value="PFKB_KINASES_2"/>
    <property type="match status" value="1"/>
</dbReference>
<feature type="binding site" evidence="12">
    <location>
        <position position="267"/>
    </location>
    <ligand>
        <name>substrate</name>
    </ligand>
</feature>
<evidence type="ECO:0000256" key="6">
    <source>
        <dbReference type="ARBA" id="ARBA00022741"/>
    </source>
</evidence>